<name>A0A7J8MUN2_9ROSI</name>
<dbReference type="AlphaFoldDB" id="A0A7J8MUN2"/>
<evidence type="ECO:0000313" key="3">
    <source>
        <dbReference type="Proteomes" id="UP000593572"/>
    </source>
</evidence>
<dbReference type="Proteomes" id="UP000593572">
    <property type="component" value="Unassembled WGS sequence"/>
</dbReference>
<keyword evidence="3" id="KW-1185">Reference proteome</keyword>
<dbReference type="EMBL" id="JABEZX010000010">
    <property type="protein sequence ID" value="MBA0568425.1"/>
    <property type="molecule type" value="Genomic_DNA"/>
</dbReference>
<dbReference type="PANTHER" id="PTHR31286:SF173">
    <property type="entry name" value="DUF4283 DOMAIN-CONTAINING PROTEIN"/>
    <property type="match status" value="1"/>
</dbReference>
<gene>
    <name evidence="2" type="ORF">Golob_005922</name>
</gene>
<accession>A0A7J8MUN2</accession>
<evidence type="ECO:0000313" key="2">
    <source>
        <dbReference type="EMBL" id="MBA0568425.1"/>
    </source>
</evidence>
<evidence type="ECO:0000259" key="1">
    <source>
        <dbReference type="Pfam" id="PF14111"/>
    </source>
</evidence>
<protein>
    <recommendedName>
        <fullName evidence="1">DUF4283 domain-containing protein</fullName>
    </recommendedName>
</protein>
<sequence length="198" mass="22575">MASLYENRGNGEKLLEDPSTRKVRFKDTDNIPDVEMVIESPPVPAPSWKDIVFGKDPSKSKEVSINHSIDGDFSLLKGDDKKSIINCILIIDFLDRVQNLLVKDMFMSVILNLLGTYSTALQNKVYGLWRPSQPFQLMDIENDYFLAKFKNSKDYGKVLTQGPEIIFRQYLTVQPWTVDFCNNPFSVVSEIVVSGPRF</sequence>
<reference evidence="2 3" key="1">
    <citation type="journal article" date="2019" name="Genome Biol. Evol.">
        <title>Insights into the evolution of the New World diploid cottons (Gossypium, subgenus Houzingenia) based on genome sequencing.</title>
        <authorList>
            <person name="Grover C.E."/>
            <person name="Arick M.A. 2nd"/>
            <person name="Thrash A."/>
            <person name="Conover J.L."/>
            <person name="Sanders W.S."/>
            <person name="Peterson D.G."/>
            <person name="Frelichowski J.E."/>
            <person name="Scheffler J.A."/>
            <person name="Scheffler B.E."/>
            <person name="Wendel J.F."/>
        </authorList>
    </citation>
    <scope>NUCLEOTIDE SEQUENCE [LARGE SCALE GENOMIC DNA]</scope>
    <source>
        <strain evidence="2">157</strain>
        <tissue evidence="2">Leaf</tissue>
    </source>
</reference>
<feature type="domain" description="DUF4283" evidence="1">
    <location>
        <begin position="120"/>
        <end position="181"/>
    </location>
</feature>
<dbReference type="InterPro" id="IPR040256">
    <property type="entry name" value="At4g02000-like"/>
</dbReference>
<dbReference type="Pfam" id="PF14111">
    <property type="entry name" value="DUF4283"/>
    <property type="match status" value="1"/>
</dbReference>
<comment type="caution">
    <text evidence="2">The sequence shown here is derived from an EMBL/GenBank/DDBJ whole genome shotgun (WGS) entry which is preliminary data.</text>
</comment>
<proteinExistence type="predicted"/>
<dbReference type="PANTHER" id="PTHR31286">
    <property type="entry name" value="GLYCINE-RICH CELL WALL STRUCTURAL PROTEIN 1.8-LIKE"/>
    <property type="match status" value="1"/>
</dbReference>
<dbReference type="InterPro" id="IPR025558">
    <property type="entry name" value="DUF4283"/>
</dbReference>
<organism evidence="2 3">
    <name type="scientific">Gossypium lobatum</name>
    <dbReference type="NCBI Taxonomy" id="34289"/>
    <lineage>
        <taxon>Eukaryota</taxon>
        <taxon>Viridiplantae</taxon>
        <taxon>Streptophyta</taxon>
        <taxon>Embryophyta</taxon>
        <taxon>Tracheophyta</taxon>
        <taxon>Spermatophyta</taxon>
        <taxon>Magnoliopsida</taxon>
        <taxon>eudicotyledons</taxon>
        <taxon>Gunneridae</taxon>
        <taxon>Pentapetalae</taxon>
        <taxon>rosids</taxon>
        <taxon>malvids</taxon>
        <taxon>Malvales</taxon>
        <taxon>Malvaceae</taxon>
        <taxon>Malvoideae</taxon>
        <taxon>Gossypium</taxon>
    </lineage>
</organism>